<dbReference type="OrthoDB" id="437511at2759"/>
<evidence type="ECO:0000256" key="3">
    <source>
        <dbReference type="SAM" id="MobiDB-lite"/>
    </source>
</evidence>
<dbReference type="InterPro" id="IPR002931">
    <property type="entry name" value="Transglutaminase-like"/>
</dbReference>
<proteinExistence type="inferred from homology"/>
<dbReference type="Pfam" id="PF00868">
    <property type="entry name" value="Transglut_N"/>
    <property type="match status" value="1"/>
</dbReference>
<dbReference type="InterPro" id="IPR036985">
    <property type="entry name" value="Transglutaminase-like_sf"/>
</dbReference>
<dbReference type="EnsemblMetazoa" id="G22387.32">
    <property type="protein sequence ID" value="G22387.32:cds"/>
    <property type="gene ID" value="G22387"/>
</dbReference>
<evidence type="ECO:0000259" key="4">
    <source>
        <dbReference type="SMART" id="SM00460"/>
    </source>
</evidence>
<feature type="active site" evidence="2">
    <location>
        <position position="346"/>
    </location>
</feature>
<dbReference type="InterPro" id="IPR050779">
    <property type="entry name" value="Transglutaminase"/>
</dbReference>
<feature type="active site" evidence="2">
    <location>
        <position position="427"/>
    </location>
</feature>
<feature type="region of interest" description="Disordered" evidence="3">
    <location>
        <begin position="19"/>
        <end position="54"/>
    </location>
</feature>
<dbReference type="SUPFAM" id="SSF49309">
    <property type="entry name" value="Transglutaminase, two C-terminal domains"/>
    <property type="match status" value="2"/>
</dbReference>
<dbReference type="AlphaFoldDB" id="A0A8W8K4D7"/>
<dbReference type="PANTHER" id="PTHR11590:SF40">
    <property type="entry name" value="HEMOCYTE PROTEIN-GLUTAMINE GAMMA-GLUTAMYLTRANSFERASE-LIKE PROTEIN"/>
    <property type="match status" value="1"/>
</dbReference>
<dbReference type="Pfam" id="PF01841">
    <property type="entry name" value="Transglut_core"/>
    <property type="match status" value="1"/>
</dbReference>
<dbReference type="PIRSF" id="PIRSF000459">
    <property type="entry name" value="TGM_EBP42"/>
    <property type="match status" value="1"/>
</dbReference>
<protein>
    <recommendedName>
        <fullName evidence="4">Transglutaminase-like domain-containing protein</fullName>
    </recommendedName>
</protein>
<dbReference type="SUPFAM" id="SSF54001">
    <property type="entry name" value="Cysteine proteinases"/>
    <property type="match status" value="1"/>
</dbReference>
<dbReference type="InterPro" id="IPR014756">
    <property type="entry name" value="Ig_E-set"/>
</dbReference>
<dbReference type="InterPro" id="IPR038765">
    <property type="entry name" value="Papain-like_cys_pep_sf"/>
</dbReference>
<dbReference type="Gene3D" id="2.60.40.10">
    <property type="entry name" value="Immunoglobulins"/>
    <property type="match status" value="3"/>
</dbReference>
<reference evidence="5" key="1">
    <citation type="submission" date="2022-08" db="UniProtKB">
        <authorList>
            <consortium name="EnsemblMetazoa"/>
        </authorList>
    </citation>
    <scope>IDENTIFICATION</scope>
    <source>
        <strain evidence="5">05x7-T-G4-1.051#20</strain>
    </source>
</reference>
<feature type="domain" description="Transglutaminase-like" evidence="4">
    <location>
        <begin position="338"/>
        <end position="430"/>
    </location>
</feature>
<dbReference type="InterPro" id="IPR013783">
    <property type="entry name" value="Ig-like_fold"/>
</dbReference>
<dbReference type="Gene3D" id="3.90.260.10">
    <property type="entry name" value="Transglutaminase-like"/>
    <property type="match status" value="1"/>
</dbReference>
<name>A0A8W8K4D7_MAGGI</name>
<dbReference type="OMA" id="MTIDSHF"/>
<keyword evidence="6" id="KW-1185">Reference proteome</keyword>
<dbReference type="SUPFAM" id="SSF81296">
    <property type="entry name" value="E set domains"/>
    <property type="match status" value="1"/>
</dbReference>
<sequence>MAFWGVFYTIYSGIRRIAGQPPEEDTSAKEQKRSRTKKALGSEEEEGRISSLSDEDLRARNKVLEPKDEPSAALNVSSVDCQTKLNRKNHHTNEFEKAGNIYRRGQAFVIRVEFDREVKSDHDVILLQFTYGSRPQESKGTVIRIPLDLKPTTKTSDVTETWFAEVKNIAGKGLECAITSAPDSSIGEYRFYIETNLKDTDAVKRYEEKESMIILFNAWAKEDTVYMDKEEERGEYVLNETGRVWTSRTWYGRPWNFGQFDDPVLDVALQLLLEGGLSDVACTSPVSVIRCLSSLCNSCDNNGVLAGRWTKEYPKDCTIPWKWTGSVPIIKEYHTNGNKPVRYGQCWVFSGLLTTMCRCLGIPTRSVTNFDSAHDTDSSMTIDSHWDEDGEPLEDMNDSVWNFHVWNESWFRRLDLPEGYDGWQAHDATPQEASEGIMRCGPAPLTAIKEGHVYLNFDIPFVFGEVNGDRVQWVVKKDGTMEVSQIDHSAVGHYISTKRMGSNDREDVTNLYKYPDGSEQERRVAKFVNRYSTRRKQNIYKLDTTKVLNFTVSPPDNTLIGDDMEIKVAVKNTADGPLKLHLTVSLVNAYYTGVAGSRVKTQTFEETINTKDEKIVTMPVKGTEYHDGMNPEGRFQLYISGKNIDSGSMESTQVSFVLKKPQLVIQVPQTIEAKEDTEATIVFKNTTQLVLTQAEIAVEGSGLLAPQTIDISSPIKPGDEVKKTVVLHPRKPYYWGRELIATFTSKQIVDIETSADIKVIRQNKDNDSDSD</sequence>
<dbReference type="InterPro" id="IPR036238">
    <property type="entry name" value="Transglutaminase_C_sf"/>
</dbReference>
<dbReference type="InterPro" id="IPR023608">
    <property type="entry name" value="Transglutaminase_animal"/>
</dbReference>
<organism evidence="5 6">
    <name type="scientific">Magallana gigas</name>
    <name type="common">Pacific oyster</name>
    <name type="synonym">Crassostrea gigas</name>
    <dbReference type="NCBI Taxonomy" id="29159"/>
    <lineage>
        <taxon>Eukaryota</taxon>
        <taxon>Metazoa</taxon>
        <taxon>Spiralia</taxon>
        <taxon>Lophotrochozoa</taxon>
        <taxon>Mollusca</taxon>
        <taxon>Bivalvia</taxon>
        <taxon>Autobranchia</taxon>
        <taxon>Pteriomorphia</taxon>
        <taxon>Ostreida</taxon>
        <taxon>Ostreoidea</taxon>
        <taxon>Ostreidae</taxon>
        <taxon>Magallana</taxon>
    </lineage>
</organism>
<evidence type="ECO:0000256" key="2">
    <source>
        <dbReference type="PIRSR" id="PIRSR000459-1"/>
    </source>
</evidence>
<comment type="similarity">
    <text evidence="1">Belongs to the transglutaminase superfamily. Transglutaminase family.</text>
</comment>
<accession>A0A8W8K4D7</accession>
<evidence type="ECO:0000256" key="1">
    <source>
        <dbReference type="ARBA" id="ARBA00005968"/>
    </source>
</evidence>
<evidence type="ECO:0000313" key="6">
    <source>
        <dbReference type="Proteomes" id="UP000005408"/>
    </source>
</evidence>
<dbReference type="GO" id="GO:0003810">
    <property type="term" value="F:protein-glutamine gamma-glutamyltransferase activity"/>
    <property type="evidence" value="ECO:0007669"/>
    <property type="project" value="InterPro"/>
</dbReference>
<dbReference type="InterPro" id="IPR001102">
    <property type="entry name" value="Transglutaminase_N"/>
</dbReference>
<evidence type="ECO:0000313" key="5">
    <source>
        <dbReference type="EnsemblMetazoa" id="G22387.32:cds"/>
    </source>
</evidence>
<dbReference type="FunFam" id="3.90.260.10:FF:000002">
    <property type="entry name" value="Erythrocyte membrane protein band 4.2"/>
    <property type="match status" value="1"/>
</dbReference>
<feature type="active site" evidence="2">
    <location>
        <position position="404"/>
    </location>
</feature>
<dbReference type="SMART" id="SM00460">
    <property type="entry name" value="TGc"/>
    <property type="match status" value="1"/>
</dbReference>
<dbReference type="Proteomes" id="UP000005408">
    <property type="component" value="Unassembled WGS sequence"/>
</dbReference>
<dbReference type="PANTHER" id="PTHR11590">
    <property type="entry name" value="PROTEIN-GLUTAMINE GAMMA-GLUTAMYLTRANSFERASE"/>
    <property type="match status" value="1"/>
</dbReference>